<evidence type="ECO:0000256" key="1">
    <source>
        <dbReference type="ARBA" id="ARBA00009817"/>
    </source>
</evidence>
<dbReference type="Gramene" id="GBG88629">
    <property type="protein sequence ID" value="GBG88629"/>
    <property type="gene ID" value="CBR_g48160"/>
</dbReference>
<gene>
    <name evidence="3" type="ORF">CBR_g48160</name>
</gene>
<dbReference type="PANTHER" id="PTHR11220:SF25">
    <property type="entry name" value="F3F9.4"/>
    <property type="match status" value="1"/>
</dbReference>
<dbReference type="FunFam" id="3.20.80.10:FF:000002">
    <property type="entry name" value="Heme-binding protein 2"/>
    <property type="match status" value="1"/>
</dbReference>
<proteinExistence type="inferred from homology"/>
<keyword evidence="2" id="KW-0812">Transmembrane</keyword>
<dbReference type="SUPFAM" id="SSF55136">
    <property type="entry name" value="Probable bacterial effector-binding domain"/>
    <property type="match status" value="1"/>
</dbReference>
<name>A0A388M2C1_CHABU</name>
<dbReference type="EMBL" id="BFEA01000685">
    <property type="protein sequence ID" value="GBG88629.1"/>
    <property type="molecule type" value="Genomic_DNA"/>
</dbReference>
<keyword evidence="4" id="KW-1185">Reference proteome</keyword>
<organism evidence="3 4">
    <name type="scientific">Chara braunii</name>
    <name type="common">Braun's stonewort</name>
    <dbReference type="NCBI Taxonomy" id="69332"/>
    <lineage>
        <taxon>Eukaryota</taxon>
        <taxon>Viridiplantae</taxon>
        <taxon>Streptophyta</taxon>
        <taxon>Charophyceae</taxon>
        <taxon>Charales</taxon>
        <taxon>Characeae</taxon>
        <taxon>Chara</taxon>
    </lineage>
</organism>
<comment type="caution">
    <text evidence="3">The sequence shown here is derived from an EMBL/GenBank/DDBJ whole genome shotgun (WGS) entry which is preliminary data.</text>
</comment>
<dbReference type="PANTHER" id="PTHR11220">
    <property type="entry name" value="HEME-BINDING PROTEIN-RELATED"/>
    <property type="match status" value="1"/>
</dbReference>
<keyword evidence="2" id="KW-1133">Transmembrane helix</keyword>
<keyword evidence="2" id="KW-0472">Membrane</keyword>
<evidence type="ECO:0000313" key="4">
    <source>
        <dbReference type="Proteomes" id="UP000265515"/>
    </source>
</evidence>
<feature type="transmembrane region" description="Helical" evidence="2">
    <location>
        <begin position="12"/>
        <end position="29"/>
    </location>
</feature>
<evidence type="ECO:0008006" key="5">
    <source>
        <dbReference type="Google" id="ProtNLM"/>
    </source>
</evidence>
<comment type="similarity">
    <text evidence="1">Belongs to the HEBP family.</text>
</comment>
<evidence type="ECO:0000313" key="3">
    <source>
        <dbReference type="EMBL" id="GBG88629.1"/>
    </source>
</evidence>
<dbReference type="AlphaFoldDB" id="A0A388M2C1"/>
<dbReference type="Pfam" id="PF04832">
    <property type="entry name" value="SOUL"/>
    <property type="match status" value="1"/>
</dbReference>
<protein>
    <recommendedName>
        <fullName evidence="5">SOUL heme-binding protein</fullName>
    </recommendedName>
</protein>
<dbReference type="OrthoDB" id="6424451at2759"/>
<reference evidence="3 4" key="1">
    <citation type="journal article" date="2018" name="Cell">
        <title>The Chara Genome: Secondary Complexity and Implications for Plant Terrestrialization.</title>
        <authorList>
            <person name="Nishiyama T."/>
            <person name="Sakayama H."/>
            <person name="Vries J.D."/>
            <person name="Buschmann H."/>
            <person name="Saint-Marcoux D."/>
            <person name="Ullrich K.K."/>
            <person name="Haas F.B."/>
            <person name="Vanderstraeten L."/>
            <person name="Becker D."/>
            <person name="Lang D."/>
            <person name="Vosolsobe S."/>
            <person name="Rombauts S."/>
            <person name="Wilhelmsson P.K.I."/>
            <person name="Janitza P."/>
            <person name="Kern R."/>
            <person name="Heyl A."/>
            <person name="Rumpler F."/>
            <person name="Villalobos L.I.A.C."/>
            <person name="Clay J.M."/>
            <person name="Skokan R."/>
            <person name="Toyoda A."/>
            <person name="Suzuki Y."/>
            <person name="Kagoshima H."/>
            <person name="Schijlen E."/>
            <person name="Tajeshwar N."/>
            <person name="Catarino B."/>
            <person name="Hetherington A.J."/>
            <person name="Saltykova A."/>
            <person name="Bonnot C."/>
            <person name="Breuninger H."/>
            <person name="Symeonidi A."/>
            <person name="Radhakrishnan G.V."/>
            <person name="Van Nieuwerburgh F."/>
            <person name="Deforce D."/>
            <person name="Chang C."/>
            <person name="Karol K.G."/>
            <person name="Hedrich R."/>
            <person name="Ulvskov P."/>
            <person name="Glockner G."/>
            <person name="Delwiche C.F."/>
            <person name="Petrasek J."/>
            <person name="Van de Peer Y."/>
            <person name="Friml J."/>
            <person name="Beilby M."/>
            <person name="Dolan L."/>
            <person name="Kohara Y."/>
            <person name="Sugano S."/>
            <person name="Fujiyama A."/>
            <person name="Delaux P.-M."/>
            <person name="Quint M."/>
            <person name="TheiBen G."/>
            <person name="Hagemann M."/>
            <person name="Harholt J."/>
            <person name="Dunand C."/>
            <person name="Zachgo S."/>
            <person name="Langdale J."/>
            <person name="Maumus F."/>
            <person name="Straeten D.V.D."/>
            <person name="Gould S.B."/>
            <person name="Rensing S.A."/>
        </authorList>
    </citation>
    <scope>NUCLEOTIDE SEQUENCE [LARGE SCALE GENOMIC DNA]</scope>
    <source>
        <strain evidence="3 4">S276</strain>
    </source>
</reference>
<dbReference type="InterPro" id="IPR011256">
    <property type="entry name" value="Reg_factor_effector_dom_sf"/>
</dbReference>
<accession>A0A388M2C1</accession>
<evidence type="ECO:0000256" key="2">
    <source>
        <dbReference type="SAM" id="Phobius"/>
    </source>
</evidence>
<dbReference type="Proteomes" id="UP000265515">
    <property type="component" value="Unassembled WGS sequence"/>
</dbReference>
<sequence>MVSCRCDSPRPCAIFLLGIVIVTAWFGVVDASRARGSVMGSGMEDISHKCSRIECPEYRVVHKGAGFEVRLYSPTAWMIKGSITSMSFTSATMTGFHALFQYIEGANVNNSRVEMTAPVRTSIIPSDGPFCSSAFSVGFLVPKSFNGNPPLPLPELSLKLVKWETPRCTLVRQFGGYAKDDNIAKEALNLANDLASTKWEPVLDIIRKKGEPSYSIAQYDDPLRVWGRLNEVWVEFESADDECSPKVDTGNA</sequence>
<dbReference type="InterPro" id="IPR006917">
    <property type="entry name" value="SOUL_heme-bd"/>
</dbReference>
<dbReference type="Gene3D" id="3.20.80.10">
    <property type="entry name" value="Regulatory factor, effector binding domain"/>
    <property type="match status" value="1"/>
</dbReference>
<dbReference type="OMA" id="VKSGCTD"/>